<dbReference type="EMBL" id="OX465086">
    <property type="protein sequence ID" value="CAI9260676.1"/>
    <property type="molecule type" value="Genomic_DNA"/>
</dbReference>
<dbReference type="AlphaFoldDB" id="A0AA35UUA0"/>
<proteinExistence type="predicted"/>
<evidence type="ECO:0000313" key="1">
    <source>
        <dbReference type="EMBL" id="CAI9260676.1"/>
    </source>
</evidence>
<sequence length="225" mass="25491">MFRSQGSERDDLYTDVLFSSVHFISNRFETHITGEELQDDLKWGHRKLIGEEEKGRTTTQERQPITTGTNQTLFSSMAIEVTQVAIHNACISTDIKFHHTRSGVFHQIVFDKDGAYRSVSGEMADMDEKMVEKVMLVSSGIGYIEEHKSKYLKKIGRNVAEILVAEKSREGGGRSSMTDVLNQQSPVVMLFLTSIKQESEVVVCGGDQAGFRRSLYPRWPNFSFK</sequence>
<accession>A0AA35UUA0</accession>
<reference evidence="1" key="1">
    <citation type="submission" date="2023-04" db="EMBL/GenBank/DDBJ databases">
        <authorList>
            <person name="Vijverberg K."/>
            <person name="Xiong W."/>
            <person name="Schranz E."/>
        </authorList>
    </citation>
    <scope>NUCLEOTIDE SEQUENCE</scope>
</reference>
<evidence type="ECO:0000313" key="2">
    <source>
        <dbReference type="Proteomes" id="UP001177003"/>
    </source>
</evidence>
<organism evidence="1 2">
    <name type="scientific">Lactuca saligna</name>
    <name type="common">Willowleaf lettuce</name>
    <dbReference type="NCBI Taxonomy" id="75948"/>
    <lineage>
        <taxon>Eukaryota</taxon>
        <taxon>Viridiplantae</taxon>
        <taxon>Streptophyta</taxon>
        <taxon>Embryophyta</taxon>
        <taxon>Tracheophyta</taxon>
        <taxon>Spermatophyta</taxon>
        <taxon>Magnoliopsida</taxon>
        <taxon>eudicotyledons</taxon>
        <taxon>Gunneridae</taxon>
        <taxon>Pentapetalae</taxon>
        <taxon>asterids</taxon>
        <taxon>campanulids</taxon>
        <taxon>Asterales</taxon>
        <taxon>Asteraceae</taxon>
        <taxon>Cichorioideae</taxon>
        <taxon>Cichorieae</taxon>
        <taxon>Lactucinae</taxon>
        <taxon>Lactuca</taxon>
    </lineage>
</organism>
<dbReference type="Proteomes" id="UP001177003">
    <property type="component" value="Chromosome 0"/>
</dbReference>
<keyword evidence="2" id="KW-1185">Reference proteome</keyword>
<protein>
    <submittedName>
        <fullName evidence="1">Uncharacterized protein</fullName>
    </submittedName>
</protein>
<gene>
    <name evidence="1" type="ORF">LSALG_LOCUS1503</name>
</gene>
<name>A0AA35UUA0_LACSI</name>